<feature type="transmembrane region" description="Helical" evidence="1">
    <location>
        <begin position="21"/>
        <end position="41"/>
    </location>
</feature>
<keyword evidence="3" id="KW-1185">Reference proteome</keyword>
<proteinExistence type="predicted"/>
<dbReference type="EMBL" id="FXUL01000024">
    <property type="protein sequence ID" value="SMP76385.1"/>
    <property type="molecule type" value="Genomic_DNA"/>
</dbReference>
<feature type="transmembrane region" description="Helical" evidence="1">
    <location>
        <begin position="61"/>
        <end position="88"/>
    </location>
</feature>
<evidence type="ECO:0000313" key="3">
    <source>
        <dbReference type="Proteomes" id="UP001158049"/>
    </source>
</evidence>
<organism evidence="2 3">
    <name type="scientific">Noviherbaspirillum suwonense</name>
    <dbReference type="NCBI Taxonomy" id="1224511"/>
    <lineage>
        <taxon>Bacteria</taxon>
        <taxon>Pseudomonadati</taxon>
        <taxon>Pseudomonadota</taxon>
        <taxon>Betaproteobacteria</taxon>
        <taxon>Burkholderiales</taxon>
        <taxon>Oxalobacteraceae</taxon>
        <taxon>Noviherbaspirillum</taxon>
    </lineage>
</organism>
<keyword evidence="1" id="KW-0812">Transmembrane</keyword>
<dbReference type="PANTHER" id="PTHR37314">
    <property type="entry name" value="SLR0142 PROTEIN"/>
    <property type="match status" value="1"/>
</dbReference>
<feature type="transmembrane region" description="Helical" evidence="1">
    <location>
        <begin position="100"/>
        <end position="121"/>
    </location>
</feature>
<dbReference type="Proteomes" id="UP001158049">
    <property type="component" value="Unassembled WGS sequence"/>
</dbReference>
<dbReference type="Pfam" id="PF06912">
    <property type="entry name" value="DUF1275"/>
    <property type="match status" value="1"/>
</dbReference>
<sequence>MPIHYGRRLTGRHRTSGANRHLSFALAFVAGATNAGGFLAVQQYTSHMTGIVSAMADNLELGSFALAMAGTGALLSFLIGAACTAVMVNYARRHGLYSEYALPLLVEAALLLCFGTLGARLSDITGLFVPMTVMLLCLIMGLQNAVITKLSKAEIRTTHLTGTVTDIGIELGKLFYWNFDRSDEKPIVLANRSRLKTLCLLVTFFFAGGISGALGFKSIGYLSTVPLALILIGMATVPAADDLMVLYRKLREIVFVQRARIRMASAWPCPEPCAAGWRGIIRSLAKSTAHRLP</sequence>
<protein>
    <submittedName>
        <fullName evidence="2">Uncharacterized membrane protein YoaK, UPF0700 family</fullName>
    </submittedName>
</protein>
<gene>
    <name evidence="2" type="ORF">SAMN06295970_12448</name>
</gene>
<accession>A0ABY1QP17</accession>
<dbReference type="PANTHER" id="PTHR37314:SF4">
    <property type="entry name" value="UPF0700 TRANSMEMBRANE PROTEIN YOAK"/>
    <property type="match status" value="1"/>
</dbReference>
<reference evidence="2 3" key="1">
    <citation type="submission" date="2017-05" db="EMBL/GenBank/DDBJ databases">
        <authorList>
            <person name="Varghese N."/>
            <person name="Submissions S."/>
        </authorList>
    </citation>
    <scope>NUCLEOTIDE SEQUENCE [LARGE SCALE GENOMIC DNA]</scope>
    <source>
        <strain evidence="2 3">DSM 26001</strain>
    </source>
</reference>
<feature type="transmembrane region" description="Helical" evidence="1">
    <location>
        <begin position="195"/>
        <end position="214"/>
    </location>
</feature>
<comment type="caution">
    <text evidence="2">The sequence shown here is derived from an EMBL/GenBank/DDBJ whole genome shotgun (WGS) entry which is preliminary data.</text>
</comment>
<feature type="transmembrane region" description="Helical" evidence="1">
    <location>
        <begin position="127"/>
        <end position="147"/>
    </location>
</feature>
<name>A0ABY1QP17_9BURK</name>
<feature type="transmembrane region" description="Helical" evidence="1">
    <location>
        <begin position="220"/>
        <end position="240"/>
    </location>
</feature>
<keyword evidence="1" id="KW-1133">Transmembrane helix</keyword>
<keyword evidence="1" id="KW-0472">Membrane</keyword>
<evidence type="ECO:0000313" key="2">
    <source>
        <dbReference type="EMBL" id="SMP76385.1"/>
    </source>
</evidence>
<evidence type="ECO:0000256" key="1">
    <source>
        <dbReference type="SAM" id="Phobius"/>
    </source>
</evidence>
<dbReference type="InterPro" id="IPR010699">
    <property type="entry name" value="DUF1275"/>
</dbReference>